<feature type="coiled-coil region" evidence="1">
    <location>
        <begin position="180"/>
        <end position="271"/>
    </location>
</feature>
<keyword evidence="1" id="KW-0175">Coiled coil</keyword>
<dbReference type="Pfam" id="PF10088">
    <property type="entry name" value="DUF2326"/>
    <property type="match status" value="1"/>
</dbReference>
<evidence type="ECO:0000313" key="4">
    <source>
        <dbReference type="EMBL" id="KRN31812.1"/>
    </source>
</evidence>
<dbReference type="RefSeq" id="WP_057769276.1">
    <property type="nucleotide sequence ID" value="NZ_JQAT01000003.1"/>
</dbReference>
<dbReference type="Proteomes" id="UP000051645">
    <property type="component" value="Unassembled WGS sequence"/>
</dbReference>
<dbReference type="InterPro" id="IPR018760">
    <property type="entry name" value="DUF2326"/>
</dbReference>
<organism evidence="4 5">
    <name type="scientific">Lactobacillus selangorensis</name>
    <dbReference type="NCBI Taxonomy" id="81857"/>
    <lineage>
        <taxon>Bacteria</taxon>
        <taxon>Bacillati</taxon>
        <taxon>Bacillota</taxon>
        <taxon>Bacilli</taxon>
        <taxon>Lactobacillales</taxon>
        <taxon>Lactobacillaceae</taxon>
        <taxon>Lactobacillus</taxon>
    </lineage>
</organism>
<dbReference type="OrthoDB" id="9815945at2"/>
<feature type="coiled-coil region" evidence="1">
    <location>
        <begin position="327"/>
        <end position="407"/>
    </location>
</feature>
<keyword evidence="5" id="KW-1185">Reference proteome</keyword>
<evidence type="ECO:0000313" key="5">
    <source>
        <dbReference type="Proteomes" id="UP000051645"/>
    </source>
</evidence>
<gene>
    <name evidence="3" type="ORF">IV38_GL001308</name>
    <name evidence="4" type="ORF">IV40_GL001095</name>
</gene>
<evidence type="ECO:0000256" key="1">
    <source>
        <dbReference type="SAM" id="Coils"/>
    </source>
</evidence>
<accession>A0A0R2G4S4</accession>
<reference evidence="5 6" key="1">
    <citation type="journal article" date="2015" name="Genome Announc.">
        <title>Expanding the biotechnology potential of lactobacilli through comparative genomics of 213 strains and associated genera.</title>
        <authorList>
            <person name="Sun Z."/>
            <person name="Harris H.M."/>
            <person name="McCann A."/>
            <person name="Guo C."/>
            <person name="Argimon S."/>
            <person name="Zhang W."/>
            <person name="Yang X."/>
            <person name="Jeffery I.B."/>
            <person name="Cooney J.C."/>
            <person name="Kagawa T.F."/>
            <person name="Liu W."/>
            <person name="Song Y."/>
            <person name="Salvetti E."/>
            <person name="Wrobel A."/>
            <person name="Rasinkangas P."/>
            <person name="Parkhill J."/>
            <person name="Rea M.C."/>
            <person name="O'Sullivan O."/>
            <person name="Ritari J."/>
            <person name="Douillard F.P."/>
            <person name="Paul Ross R."/>
            <person name="Yang R."/>
            <person name="Briner A.E."/>
            <person name="Felis G.E."/>
            <person name="de Vos W.M."/>
            <person name="Barrangou R."/>
            <person name="Klaenhammer T.R."/>
            <person name="Caufield P.W."/>
            <person name="Cui Y."/>
            <person name="Zhang H."/>
            <person name="O'Toole P.W."/>
        </authorList>
    </citation>
    <scope>NUCLEOTIDE SEQUENCE [LARGE SCALE GENOMIC DNA]</scope>
    <source>
        <strain evidence="3 6">ATCC BAA-66</strain>
        <strain evidence="4 5">DSM 13344</strain>
    </source>
</reference>
<proteinExistence type="predicted"/>
<evidence type="ECO:0000259" key="2">
    <source>
        <dbReference type="Pfam" id="PF10088"/>
    </source>
</evidence>
<dbReference type="EMBL" id="JQAT01000003">
    <property type="protein sequence ID" value="KRN28310.1"/>
    <property type="molecule type" value="Genomic_DNA"/>
</dbReference>
<comment type="caution">
    <text evidence="4">The sequence shown here is derived from an EMBL/GenBank/DDBJ whole genome shotgun (WGS) entry which is preliminary data.</text>
</comment>
<feature type="domain" description="DUF2326" evidence="2">
    <location>
        <begin position="443"/>
        <end position="542"/>
    </location>
</feature>
<dbReference type="EMBL" id="JQAZ01000003">
    <property type="protein sequence ID" value="KRN31812.1"/>
    <property type="molecule type" value="Genomic_DNA"/>
</dbReference>
<dbReference type="InterPro" id="IPR027417">
    <property type="entry name" value="P-loop_NTPase"/>
</dbReference>
<dbReference type="AlphaFoldDB" id="A0A0R2G4S4"/>
<dbReference type="STRING" id="81857.IV38_GL001308"/>
<protein>
    <submittedName>
        <fullName evidence="4">ATPase</fullName>
    </submittedName>
</protein>
<sequence>MLKQISCDQFTVDGHPRGPIYFDKGLNVILGGHSGTNSIGKSTFLMIIDFVFGGTDYVKKDLDVQKNVGSHTIKFAFEFNDKDYYFSRSTEDFQYIYICNEKFIPKDNKKITVEEYLDFLSNQYNLNLPRLTFRGAVGRFIRVYNRQTTDEKRPLQNSNQEPSKQQVYGLLKLFDKYSPIENREEAAKKAEEAYTAFKNAGTYRYVPIVDTKRQFKENLNKIEQLKQKLSDLQSENNEGSLNLDDMQAARLREIRNDLSQLREQKNIYLSRLNVIKANEKAGPRRYRNNYHELEQFFPDVDIQRIEKIDKFYHQITKFLKLEFEREKNTIEKNVDDLSHHISQLVNEAQKIKNQQGPNVQTALLNEYADKKAELKQLEDENKNYQKKKKLQQDKKDQQDALKATINTELAEVQHSLNTEMASLNEQVCGSSSFQPPRIELKPTGYNFETINDQGTGTSFKGLIIFDQACLDLTRLPFFVHDSLLFSNIEIDRRNRIVEMYAQETKQIFISIDSIEVLSEKAQEIIRENTVLTLERGGKELFGRSWNEQATK</sequence>
<evidence type="ECO:0000313" key="3">
    <source>
        <dbReference type="EMBL" id="KRN28310.1"/>
    </source>
</evidence>
<dbReference type="Proteomes" id="UP000051751">
    <property type="component" value="Unassembled WGS sequence"/>
</dbReference>
<evidence type="ECO:0000313" key="6">
    <source>
        <dbReference type="Proteomes" id="UP000051751"/>
    </source>
</evidence>
<name>A0A0R2G4S4_9LACO</name>
<dbReference type="PATRIC" id="fig|81857.3.peg.1318"/>
<dbReference type="Gene3D" id="3.40.50.300">
    <property type="entry name" value="P-loop containing nucleotide triphosphate hydrolases"/>
    <property type="match status" value="1"/>
</dbReference>